<proteinExistence type="predicted"/>
<reference evidence="1" key="2">
    <citation type="submission" date="2022-01" db="EMBL/GenBank/DDBJ databases">
        <authorList>
            <person name="Zivanovic Y."/>
            <person name="Moreira D."/>
            <person name="Lopez-Garcia P."/>
        </authorList>
    </citation>
    <scope>NUCLEOTIDE SEQUENCE</scope>
    <source>
        <strain evidence="1">G9</strain>
    </source>
</reference>
<gene>
    <name evidence="1" type="ORF">L3556_11880</name>
</gene>
<reference evidence="1" key="1">
    <citation type="journal article" date="2022" name="Genome Biol. Evol.">
        <title>A New Gene Family Diagnostic for Intracellular Biomineralization of Amorphous Ca Carbonates by Cyanobacteria.</title>
        <authorList>
            <person name="Benzerara K."/>
            <person name="Duprat E."/>
            <person name="Bitard-Feildel T."/>
            <person name="Caumes G."/>
            <person name="Cassier-Chauvat C."/>
            <person name="Chauvat F."/>
            <person name="Dezi M."/>
            <person name="Diop S.I."/>
            <person name="Gaschignard G."/>
            <person name="Gorgen S."/>
            <person name="Gugger M."/>
            <person name="Lopez-Garcia P."/>
            <person name="Millet M."/>
            <person name="Skouri-Panet F."/>
            <person name="Moreira D."/>
            <person name="Callebaut I."/>
        </authorList>
    </citation>
    <scope>NUCLEOTIDE SEQUENCE</scope>
    <source>
        <strain evidence="1">G9</strain>
    </source>
</reference>
<name>A0ABT6F1C9_9SYNE</name>
<organism evidence="1 2">
    <name type="scientific">Candidatus Synechococcus calcipolaris G9</name>
    <dbReference type="NCBI Taxonomy" id="1497997"/>
    <lineage>
        <taxon>Bacteria</taxon>
        <taxon>Bacillati</taxon>
        <taxon>Cyanobacteriota</taxon>
        <taxon>Cyanophyceae</taxon>
        <taxon>Synechococcales</taxon>
        <taxon>Synechococcaceae</taxon>
        <taxon>Synechococcus</taxon>
    </lineage>
</organism>
<evidence type="ECO:0000313" key="1">
    <source>
        <dbReference type="EMBL" id="MDG2991625.1"/>
    </source>
</evidence>
<dbReference type="EMBL" id="JAKKUT010000002">
    <property type="protein sequence ID" value="MDG2991625.1"/>
    <property type="molecule type" value="Genomic_DNA"/>
</dbReference>
<comment type="caution">
    <text evidence="1">The sequence shown here is derived from an EMBL/GenBank/DDBJ whole genome shotgun (WGS) entry which is preliminary data.</text>
</comment>
<dbReference type="RefSeq" id="WP_277867487.1">
    <property type="nucleotide sequence ID" value="NZ_JAKKUT010000002.1"/>
</dbReference>
<keyword evidence="2" id="KW-1185">Reference proteome</keyword>
<accession>A0ABT6F1C9</accession>
<evidence type="ECO:0000313" key="2">
    <source>
        <dbReference type="Proteomes" id="UP001154265"/>
    </source>
</evidence>
<protein>
    <submittedName>
        <fullName evidence="1">Uncharacterized protein</fullName>
    </submittedName>
</protein>
<sequence>MYDPDSTYILPRNVPPANPEEAVKQLSPEEREQRIAQKQLMVSLKFHHRELLKKLPLEMSLEAIAEVWYSLQPDD</sequence>
<dbReference type="Proteomes" id="UP001154265">
    <property type="component" value="Unassembled WGS sequence"/>
</dbReference>